<accession>A0A4P6UJB8</accession>
<dbReference type="RefSeq" id="WP_131278688.1">
    <property type="nucleotide sequence ID" value="NZ_CP031395.1"/>
</dbReference>
<gene>
    <name evidence="2" type="ORF">DW355_06685</name>
</gene>
<dbReference type="EMBL" id="CP031395">
    <property type="protein sequence ID" value="QBK04514.1"/>
    <property type="molecule type" value="Genomic_DNA"/>
</dbReference>
<name>A0A4P6UJB8_9BURK</name>
<organism evidence="2 3">
    <name type="scientific">Hylemonella gracilis</name>
    <dbReference type="NCBI Taxonomy" id="80880"/>
    <lineage>
        <taxon>Bacteria</taxon>
        <taxon>Pseudomonadati</taxon>
        <taxon>Pseudomonadota</taxon>
        <taxon>Betaproteobacteria</taxon>
        <taxon>Burkholderiales</taxon>
        <taxon>Comamonadaceae</taxon>
        <taxon>Hylemonella</taxon>
    </lineage>
</organism>
<proteinExistence type="predicted"/>
<evidence type="ECO:0000256" key="1">
    <source>
        <dbReference type="SAM" id="SignalP"/>
    </source>
</evidence>
<reference evidence="2 3" key="1">
    <citation type="submission" date="2018-07" db="EMBL/GenBank/DDBJ databases">
        <title>Exploring interactions and the metabolic potential of the ultra-small soil bacteria Hylemonella gracilis.</title>
        <authorList>
            <person name="Tyc O."/>
            <person name="Kulkarni P."/>
            <person name="Gawehns F."/>
            <person name="Hundscheid M."/>
            <person name="Zweers H."/>
            <person name="Garbeva P."/>
        </authorList>
    </citation>
    <scope>NUCLEOTIDE SEQUENCE [LARGE SCALE GENOMIC DNA]</scope>
    <source>
        <strain evidence="2 3">NS1</strain>
    </source>
</reference>
<dbReference type="Gene3D" id="3.60.10.10">
    <property type="entry name" value="Endonuclease/exonuclease/phosphatase"/>
    <property type="match status" value="1"/>
</dbReference>
<feature type="signal peptide" evidence="1">
    <location>
        <begin position="1"/>
        <end position="20"/>
    </location>
</feature>
<feature type="chain" id="PRO_5020609850" description="Endonuclease/exonuclease/phosphatase domain-containing protein" evidence="1">
    <location>
        <begin position="21"/>
        <end position="407"/>
    </location>
</feature>
<dbReference type="Proteomes" id="UP000292939">
    <property type="component" value="Chromosome"/>
</dbReference>
<dbReference type="AlphaFoldDB" id="A0A4P6UJB8"/>
<dbReference type="KEGG" id="hgr:DW355_06685"/>
<evidence type="ECO:0000313" key="2">
    <source>
        <dbReference type="EMBL" id="QBK04514.1"/>
    </source>
</evidence>
<dbReference type="InterPro" id="IPR036691">
    <property type="entry name" value="Endo/exonu/phosph_ase_sf"/>
</dbReference>
<sequence>MFKKVLAGTIASCILLPATAVELGIASFNLAWAGTEDDFKEHIRVCKDPKVNWCDTRAKIPKDATEPTPQEKERAKSCQAAFDKVAGGPGQALQVAPCNAYDLSDEILAKNPGKPADLYRQKLEGLKGTIHMLVDKHKVDILAFQEVKSAEVIRILLGEHVADFETCAAPHTAFQTIGFAWRKSLGEGVCKPEPSLSIEEDLENSSSVQKFLRPGIELSLSIGQQKLSLLNVHLKSSCANLHKDKFGEGKLLTSEAPACQVLNRQVAPLETWIEAVAQRSPLFVVLGDFNRKIDDELAEDKKIPPDQVRTDGVLPNKPNKMDGKGSVKSKYLWQEISDGDPSLVQVPLSGVATGCRGFVGLDHILLSATLNARQKNKPISSKIQVQTQSSQVIETSDHCPRVTRVNL</sequence>
<dbReference type="SUPFAM" id="SSF56219">
    <property type="entry name" value="DNase I-like"/>
    <property type="match status" value="1"/>
</dbReference>
<keyword evidence="1" id="KW-0732">Signal</keyword>
<evidence type="ECO:0008006" key="4">
    <source>
        <dbReference type="Google" id="ProtNLM"/>
    </source>
</evidence>
<dbReference type="OrthoDB" id="395856at2"/>
<protein>
    <recommendedName>
        <fullName evidence="4">Endonuclease/exonuclease/phosphatase domain-containing protein</fullName>
    </recommendedName>
</protein>
<evidence type="ECO:0000313" key="3">
    <source>
        <dbReference type="Proteomes" id="UP000292939"/>
    </source>
</evidence>